<keyword evidence="1" id="KW-0812">Transmembrane</keyword>
<feature type="transmembrane region" description="Helical" evidence="1">
    <location>
        <begin position="82"/>
        <end position="99"/>
    </location>
</feature>
<protein>
    <recommendedName>
        <fullName evidence="4">DUF1304 domain-containing protein</fullName>
    </recommendedName>
</protein>
<proteinExistence type="predicted"/>
<dbReference type="Proteomes" id="UP001416858">
    <property type="component" value="Unassembled WGS sequence"/>
</dbReference>
<dbReference type="InterPro" id="IPR009732">
    <property type="entry name" value="DUF1304"/>
</dbReference>
<comment type="caution">
    <text evidence="2">The sequence shown here is derived from an EMBL/GenBank/DDBJ whole genome shotgun (WGS) entry which is preliminary data.</text>
</comment>
<sequence length="124" mass="13178">MQTIAELAVGAVAAIQFLIAGIELFLWKNERVYTRLKSLNLSEDEAKKIAPIVANAGLYNAFIGAGLVWGLRSSECETSLKLFFLACVATAGIFGAATLSKNTLFLQTLPALVAGGLTWIAITT</sequence>
<evidence type="ECO:0008006" key="4">
    <source>
        <dbReference type="Google" id="ProtNLM"/>
    </source>
</evidence>
<dbReference type="PANTHER" id="PTHR38446:SF1">
    <property type="entry name" value="BLL0914 PROTEIN"/>
    <property type="match status" value="1"/>
</dbReference>
<feature type="transmembrane region" description="Helical" evidence="1">
    <location>
        <begin position="105"/>
        <end position="122"/>
    </location>
</feature>
<keyword evidence="3" id="KW-1185">Reference proteome</keyword>
<evidence type="ECO:0000313" key="2">
    <source>
        <dbReference type="EMBL" id="GAA5508039.1"/>
    </source>
</evidence>
<dbReference type="Pfam" id="PF06993">
    <property type="entry name" value="DUF1304"/>
    <property type="match status" value="1"/>
</dbReference>
<name>A0ABP9VSA3_9BACT</name>
<keyword evidence="1" id="KW-0472">Membrane</keyword>
<keyword evidence="1" id="KW-1133">Transmembrane helix</keyword>
<accession>A0ABP9VSA3</accession>
<dbReference type="PANTHER" id="PTHR38446">
    <property type="entry name" value="BLL0914 PROTEIN"/>
    <property type="match status" value="1"/>
</dbReference>
<dbReference type="RefSeq" id="WP_345684857.1">
    <property type="nucleotide sequence ID" value="NZ_BAABRO010000007.1"/>
</dbReference>
<evidence type="ECO:0000313" key="3">
    <source>
        <dbReference type="Proteomes" id="UP001416858"/>
    </source>
</evidence>
<feature type="transmembrane region" description="Helical" evidence="1">
    <location>
        <begin position="49"/>
        <end position="70"/>
    </location>
</feature>
<gene>
    <name evidence="2" type="ORF">Rcae01_03499</name>
</gene>
<dbReference type="EMBL" id="BAABRO010000007">
    <property type="protein sequence ID" value="GAA5508039.1"/>
    <property type="molecule type" value="Genomic_DNA"/>
</dbReference>
<reference evidence="2 3" key="1">
    <citation type="submission" date="2024-02" db="EMBL/GenBank/DDBJ databases">
        <title>Rhodopirellula caenicola NBRC 110016.</title>
        <authorList>
            <person name="Ichikawa N."/>
            <person name="Katano-Makiyama Y."/>
            <person name="Hidaka K."/>
        </authorList>
    </citation>
    <scope>NUCLEOTIDE SEQUENCE [LARGE SCALE GENOMIC DNA]</scope>
    <source>
        <strain evidence="2 3">NBRC 110016</strain>
    </source>
</reference>
<organism evidence="2 3">
    <name type="scientific">Novipirellula caenicola</name>
    <dbReference type="NCBI Taxonomy" id="1536901"/>
    <lineage>
        <taxon>Bacteria</taxon>
        <taxon>Pseudomonadati</taxon>
        <taxon>Planctomycetota</taxon>
        <taxon>Planctomycetia</taxon>
        <taxon>Pirellulales</taxon>
        <taxon>Pirellulaceae</taxon>
        <taxon>Novipirellula</taxon>
    </lineage>
</organism>
<evidence type="ECO:0000256" key="1">
    <source>
        <dbReference type="SAM" id="Phobius"/>
    </source>
</evidence>
<feature type="transmembrane region" description="Helical" evidence="1">
    <location>
        <begin position="7"/>
        <end position="27"/>
    </location>
</feature>